<dbReference type="InParanoid" id="A0A1V9XHR7"/>
<dbReference type="InterPro" id="IPR036412">
    <property type="entry name" value="HAD-like_sf"/>
</dbReference>
<dbReference type="SMART" id="SM00577">
    <property type="entry name" value="CPDc"/>
    <property type="match status" value="1"/>
</dbReference>
<dbReference type="EMBL" id="MNPL01010794">
    <property type="protein sequence ID" value="OQR72928.1"/>
    <property type="molecule type" value="Genomic_DNA"/>
</dbReference>
<name>A0A1V9XHR7_9ACAR</name>
<organism evidence="2 3">
    <name type="scientific">Tropilaelaps mercedesae</name>
    <dbReference type="NCBI Taxonomy" id="418985"/>
    <lineage>
        <taxon>Eukaryota</taxon>
        <taxon>Metazoa</taxon>
        <taxon>Ecdysozoa</taxon>
        <taxon>Arthropoda</taxon>
        <taxon>Chelicerata</taxon>
        <taxon>Arachnida</taxon>
        <taxon>Acari</taxon>
        <taxon>Parasitiformes</taxon>
        <taxon>Mesostigmata</taxon>
        <taxon>Gamasina</taxon>
        <taxon>Dermanyssoidea</taxon>
        <taxon>Laelapidae</taxon>
        <taxon>Tropilaelaps</taxon>
    </lineage>
</organism>
<gene>
    <name evidence="2" type="ORF">BIW11_10067</name>
</gene>
<dbReference type="SUPFAM" id="SSF56784">
    <property type="entry name" value="HAD-like"/>
    <property type="match status" value="1"/>
</dbReference>
<comment type="caution">
    <text evidence="2">The sequence shown here is derived from an EMBL/GenBank/DDBJ whole genome shotgun (WGS) entry which is preliminary data.</text>
</comment>
<evidence type="ECO:0000259" key="1">
    <source>
        <dbReference type="PROSITE" id="PS50969"/>
    </source>
</evidence>
<keyword evidence="3" id="KW-1185">Reference proteome</keyword>
<sequence length="270" mass="31647">MVCKKLLLNIKRKMASPKIEKQQQQSSTSAITQVWRDEHPDGYVLSVKERRAYRSRYPLGGPSLLPPKKPNDDRLTLVLDLDETLIHSMYDPLNPLSMTVTVIPRPHVKPFLNAISHWYEIVVFTASLPFYADGILDDLDPKGEIFHHRLYRQHCCYFQGVFIKDLERLGRPMGRVILVDNFPGAYMMQPRNALPVHSFIGDPNDEELLQVRRILKLIKDKSNVRPFLKHYRKHWTARACQKKKHDNEVIEPVYRFPLLRGRDFEPKKQN</sequence>
<dbReference type="InterPro" id="IPR004274">
    <property type="entry name" value="FCP1_dom"/>
</dbReference>
<evidence type="ECO:0000313" key="3">
    <source>
        <dbReference type="Proteomes" id="UP000192247"/>
    </source>
</evidence>
<dbReference type="PROSITE" id="PS50969">
    <property type="entry name" value="FCP1"/>
    <property type="match status" value="1"/>
</dbReference>
<dbReference type="PANTHER" id="PTHR12210">
    <property type="entry name" value="DULLARD PROTEIN PHOSPHATASE"/>
    <property type="match status" value="1"/>
</dbReference>
<dbReference type="GO" id="GO:0016791">
    <property type="term" value="F:phosphatase activity"/>
    <property type="evidence" value="ECO:0007669"/>
    <property type="project" value="InterPro"/>
</dbReference>
<feature type="domain" description="FCP1 homology" evidence="1">
    <location>
        <begin position="70"/>
        <end position="218"/>
    </location>
</feature>
<dbReference type="FunFam" id="3.40.50.1000:FF:000093">
    <property type="entry name" value="NLI interacting factor-like phosphatase family protein"/>
    <property type="match status" value="1"/>
</dbReference>
<dbReference type="OrthoDB" id="277011at2759"/>
<reference evidence="2 3" key="1">
    <citation type="journal article" date="2017" name="Gigascience">
        <title>Draft genome of the honey bee ectoparasitic mite, Tropilaelaps mercedesae, is shaped by the parasitic life history.</title>
        <authorList>
            <person name="Dong X."/>
            <person name="Armstrong S.D."/>
            <person name="Xia D."/>
            <person name="Makepeace B.L."/>
            <person name="Darby A.C."/>
            <person name="Kadowaki T."/>
        </authorList>
    </citation>
    <scope>NUCLEOTIDE SEQUENCE [LARGE SCALE GENOMIC DNA]</scope>
    <source>
        <strain evidence="2">Wuxi-XJTLU</strain>
    </source>
</reference>
<dbReference type="InterPro" id="IPR050365">
    <property type="entry name" value="TIM50"/>
</dbReference>
<dbReference type="Proteomes" id="UP000192247">
    <property type="component" value="Unassembled WGS sequence"/>
</dbReference>
<evidence type="ECO:0000313" key="2">
    <source>
        <dbReference type="EMBL" id="OQR72928.1"/>
    </source>
</evidence>
<dbReference type="CDD" id="cd07521">
    <property type="entry name" value="HAD_FCP1-like"/>
    <property type="match status" value="1"/>
</dbReference>
<accession>A0A1V9XHR7</accession>
<dbReference type="Pfam" id="PF03031">
    <property type="entry name" value="NIF"/>
    <property type="match status" value="1"/>
</dbReference>
<dbReference type="AlphaFoldDB" id="A0A1V9XHR7"/>
<protein>
    <submittedName>
        <fullName evidence="2">CTD small phosphatase protein 2-like</fullName>
    </submittedName>
</protein>
<dbReference type="Gene3D" id="3.40.50.1000">
    <property type="entry name" value="HAD superfamily/HAD-like"/>
    <property type="match status" value="1"/>
</dbReference>
<dbReference type="NCBIfam" id="TIGR02251">
    <property type="entry name" value="HIF-SF_euk"/>
    <property type="match status" value="1"/>
</dbReference>
<dbReference type="STRING" id="418985.A0A1V9XHR7"/>
<proteinExistence type="predicted"/>
<dbReference type="InterPro" id="IPR011948">
    <property type="entry name" value="Dullard_phosphatase"/>
</dbReference>
<dbReference type="InterPro" id="IPR023214">
    <property type="entry name" value="HAD_sf"/>
</dbReference>